<keyword evidence="1" id="KW-0812">Transmembrane</keyword>
<organism evidence="3">
    <name type="scientific">Candidatus Kentrum sp. FW</name>
    <dbReference type="NCBI Taxonomy" id="2126338"/>
    <lineage>
        <taxon>Bacteria</taxon>
        <taxon>Pseudomonadati</taxon>
        <taxon>Pseudomonadota</taxon>
        <taxon>Gammaproteobacteria</taxon>
        <taxon>Candidatus Kentrum</taxon>
    </lineage>
</organism>
<dbReference type="AlphaFoldDB" id="A0A450SGC1"/>
<evidence type="ECO:0000313" key="2">
    <source>
        <dbReference type="EMBL" id="VFJ49734.1"/>
    </source>
</evidence>
<feature type="transmembrane region" description="Helical" evidence="1">
    <location>
        <begin position="20"/>
        <end position="41"/>
    </location>
</feature>
<gene>
    <name evidence="2" type="ORF">BECKFW1821A_GA0114235_102417</name>
    <name evidence="3" type="ORF">BECKFW1821B_GA0114236_101122</name>
</gene>
<keyword evidence="1" id="KW-0472">Membrane</keyword>
<dbReference type="EMBL" id="CAADFD010000011">
    <property type="protein sequence ID" value="VFJ52071.1"/>
    <property type="molecule type" value="Genomic_DNA"/>
</dbReference>
<evidence type="ECO:0000313" key="3">
    <source>
        <dbReference type="EMBL" id="VFJ52071.1"/>
    </source>
</evidence>
<reference evidence="3" key="1">
    <citation type="submission" date="2019-02" db="EMBL/GenBank/DDBJ databases">
        <authorList>
            <person name="Gruber-Vodicka R. H."/>
            <person name="Seah K. B. B."/>
        </authorList>
    </citation>
    <scope>NUCLEOTIDE SEQUENCE</scope>
    <source>
        <strain evidence="3">BECK_BZ106</strain>
        <strain evidence="2">BECK_BZ15</strain>
    </source>
</reference>
<sequence>MNSLKEYFHTDWGAMTITDWIGMIITVVVFLLMVGLYVYVLRPKNRERLEMHRHIPVSEDRRISESRSGANDDG</sequence>
<proteinExistence type="predicted"/>
<evidence type="ECO:0000256" key="1">
    <source>
        <dbReference type="SAM" id="Phobius"/>
    </source>
</evidence>
<protein>
    <submittedName>
        <fullName evidence="3">Cytochrome c oxidase cbb3-type subunit 4</fullName>
    </submittedName>
</protein>
<keyword evidence="1" id="KW-1133">Transmembrane helix</keyword>
<accession>A0A450SGC1</accession>
<dbReference type="EMBL" id="CAADEW010000024">
    <property type="protein sequence ID" value="VFJ49734.1"/>
    <property type="molecule type" value="Genomic_DNA"/>
</dbReference>
<name>A0A450SGC1_9GAMM</name>